<dbReference type="InterPro" id="IPR029063">
    <property type="entry name" value="SAM-dependent_MTases_sf"/>
</dbReference>
<comment type="caution">
    <text evidence="9">The sequence shown here is derived from an EMBL/GenBank/DDBJ whole genome shotgun (WGS) entry which is preliminary data.</text>
</comment>
<evidence type="ECO:0000313" key="10">
    <source>
        <dbReference type="Proteomes" id="UP000583127"/>
    </source>
</evidence>
<sequence length="245" mass="26186">MSDFSEARERMVERQVVRRGVRDALVLAAMRRVPREAFVPIDLREFAYDDTALPIGGEQSISQPFIVAKMLEAAQLRPGDRVLDIGTGSGYAAAIAAEIVARVDSIERDASLAGSARERLRRLGYVNVEVYVGDGTAGFAAHAPYDAIIAAAGGPHVPQALRSQLAQGGRLVMPVGGSPHHQRLVKVLRLGEHDYDEETFGDVRFVPLVGGDGWPEPGGEPSRRQGGAGAAGFDAPEPKNSRPPS</sequence>
<dbReference type="AlphaFoldDB" id="A0A7X9X585"/>
<feature type="active site" evidence="7">
    <location>
        <position position="62"/>
    </location>
</feature>
<feature type="compositionally biased region" description="Basic and acidic residues" evidence="8">
    <location>
        <begin position="236"/>
        <end position="245"/>
    </location>
</feature>
<dbReference type="EC" id="2.1.1.77" evidence="7"/>
<dbReference type="Gene3D" id="3.40.50.150">
    <property type="entry name" value="Vaccinia Virus protein VP39"/>
    <property type="match status" value="1"/>
</dbReference>
<evidence type="ECO:0000256" key="7">
    <source>
        <dbReference type="HAMAP-Rule" id="MF_00090"/>
    </source>
</evidence>
<dbReference type="EMBL" id="JABBFZ010000006">
    <property type="protein sequence ID" value="NML31679.1"/>
    <property type="molecule type" value="Genomic_DNA"/>
</dbReference>
<dbReference type="NCBIfam" id="TIGR00080">
    <property type="entry name" value="pimt"/>
    <property type="match status" value="1"/>
</dbReference>
<comment type="function">
    <text evidence="7">Catalyzes the methyl esterification of L-isoaspartyl residues in peptides and proteins that result from spontaneous decomposition of normal L-aspartyl and L-asparaginyl residues. It plays a role in the repair and/or degradation of damaged proteins.</text>
</comment>
<keyword evidence="4 7" id="KW-0489">Methyltransferase</keyword>
<comment type="similarity">
    <text evidence="2 7">Belongs to the methyltransferase superfamily. L-isoaspartyl/D-aspartyl protein methyltransferase family.</text>
</comment>
<dbReference type="PANTHER" id="PTHR11579">
    <property type="entry name" value="PROTEIN-L-ISOASPARTATE O-METHYLTRANSFERASE"/>
    <property type="match status" value="1"/>
</dbReference>
<dbReference type="FunFam" id="3.40.50.150:FF:000010">
    <property type="entry name" value="Protein-L-isoaspartate O-methyltransferase"/>
    <property type="match status" value="1"/>
</dbReference>
<keyword evidence="3 7" id="KW-0963">Cytoplasm</keyword>
<evidence type="ECO:0000313" key="9">
    <source>
        <dbReference type="EMBL" id="NML31679.1"/>
    </source>
</evidence>
<organism evidence="9 10">
    <name type="scientific">Paraburkholderia antibiotica</name>
    <dbReference type="NCBI Taxonomy" id="2728839"/>
    <lineage>
        <taxon>Bacteria</taxon>
        <taxon>Pseudomonadati</taxon>
        <taxon>Pseudomonadota</taxon>
        <taxon>Betaproteobacteria</taxon>
        <taxon>Burkholderiales</taxon>
        <taxon>Burkholderiaceae</taxon>
        <taxon>Paraburkholderia</taxon>
    </lineage>
</organism>
<dbReference type="GO" id="GO:0004719">
    <property type="term" value="F:protein-L-isoaspartate (D-aspartate) O-methyltransferase activity"/>
    <property type="evidence" value="ECO:0007669"/>
    <property type="project" value="UniProtKB-UniRule"/>
</dbReference>
<dbReference type="Pfam" id="PF01135">
    <property type="entry name" value="PCMT"/>
    <property type="match status" value="1"/>
</dbReference>
<feature type="region of interest" description="Disordered" evidence="8">
    <location>
        <begin position="210"/>
        <end position="245"/>
    </location>
</feature>
<dbReference type="RefSeq" id="WP_169497953.1">
    <property type="nucleotide sequence ID" value="NZ_JABBFZ010000006.1"/>
</dbReference>
<evidence type="ECO:0000256" key="1">
    <source>
        <dbReference type="ARBA" id="ARBA00004496"/>
    </source>
</evidence>
<dbReference type="NCBIfam" id="NF001453">
    <property type="entry name" value="PRK00312.1"/>
    <property type="match status" value="1"/>
</dbReference>
<evidence type="ECO:0000256" key="4">
    <source>
        <dbReference type="ARBA" id="ARBA00022603"/>
    </source>
</evidence>
<comment type="subcellular location">
    <subcellularLocation>
        <location evidence="1 7">Cytoplasm</location>
    </subcellularLocation>
</comment>
<dbReference type="GO" id="GO:0030091">
    <property type="term" value="P:protein repair"/>
    <property type="evidence" value="ECO:0007669"/>
    <property type="project" value="UniProtKB-UniRule"/>
</dbReference>
<evidence type="ECO:0000256" key="3">
    <source>
        <dbReference type="ARBA" id="ARBA00022490"/>
    </source>
</evidence>
<keyword evidence="5 7" id="KW-0808">Transferase</keyword>
<dbReference type="Proteomes" id="UP000583127">
    <property type="component" value="Unassembled WGS sequence"/>
</dbReference>
<name>A0A7X9X585_9BURK</name>
<dbReference type="CDD" id="cd02440">
    <property type="entry name" value="AdoMet_MTases"/>
    <property type="match status" value="1"/>
</dbReference>
<evidence type="ECO:0000256" key="6">
    <source>
        <dbReference type="ARBA" id="ARBA00022691"/>
    </source>
</evidence>
<protein>
    <recommendedName>
        <fullName evidence="7">Protein-L-isoaspartate O-methyltransferase</fullName>
        <ecNumber evidence="7">2.1.1.77</ecNumber>
    </recommendedName>
    <alternativeName>
        <fullName evidence="7">L-isoaspartyl protein carboxyl methyltransferase</fullName>
    </alternativeName>
    <alternativeName>
        <fullName evidence="7">Protein L-isoaspartyl methyltransferase</fullName>
    </alternativeName>
    <alternativeName>
        <fullName evidence="7">Protein-beta-aspartate methyltransferase</fullName>
        <shortName evidence="7">PIMT</shortName>
    </alternativeName>
</protein>
<keyword evidence="6 7" id="KW-0949">S-adenosyl-L-methionine</keyword>
<evidence type="ECO:0000256" key="5">
    <source>
        <dbReference type="ARBA" id="ARBA00022679"/>
    </source>
</evidence>
<dbReference type="SUPFAM" id="SSF53335">
    <property type="entry name" value="S-adenosyl-L-methionine-dependent methyltransferases"/>
    <property type="match status" value="1"/>
</dbReference>
<evidence type="ECO:0000256" key="8">
    <source>
        <dbReference type="SAM" id="MobiDB-lite"/>
    </source>
</evidence>
<gene>
    <name evidence="7" type="primary">pcm</name>
    <name evidence="9" type="ORF">HHL14_12635</name>
</gene>
<dbReference type="GO" id="GO:0032259">
    <property type="term" value="P:methylation"/>
    <property type="evidence" value="ECO:0007669"/>
    <property type="project" value="UniProtKB-KW"/>
</dbReference>
<keyword evidence="10" id="KW-1185">Reference proteome</keyword>
<comment type="catalytic activity">
    <reaction evidence="7">
        <text>[protein]-L-isoaspartate + S-adenosyl-L-methionine = [protein]-L-isoaspartate alpha-methyl ester + S-adenosyl-L-homocysteine</text>
        <dbReference type="Rhea" id="RHEA:12705"/>
        <dbReference type="Rhea" id="RHEA-COMP:12143"/>
        <dbReference type="Rhea" id="RHEA-COMP:12144"/>
        <dbReference type="ChEBI" id="CHEBI:57856"/>
        <dbReference type="ChEBI" id="CHEBI:59789"/>
        <dbReference type="ChEBI" id="CHEBI:90596"/>
        <dbReference type="ChEBI" id="CHEBI:90598"/>
        <dbReference type="EC" id="2.1.1.77"/>
    </reaction>
</comment>
<dbReference type="PROSITE" id="PS01279">
    <property type="entry name" value="PCMT"/>
    <property type="match status" value="1"/>
</dbReference>
<dbReference type="PANTHER" id="PTHR11579:SF0">
    <property type="entry name" value="PROTEIN-L-ISOASPARTATE(D-ASPARTATE) O-METHYLTRANSFERASE"/>
    <property type="match status" value="1"/>
</dbReference>
<dbReference type="GO" id="GO:0005737">
    <property type="term" value="C:cytoplasm"/>
    <property type="evidence" value="ECO:0007669"/>
    <property type="project" value="UniProtKB-SubCell"/>
</dbReference>
<accession>A0A7X9X585</accession>
<dbReference type="InterPro" id="IPR000682">
    <property type="entry name" value="PCMT"/>
</dbReference>
<evidence type="ECO:0000256" key="2">
    <source>
        <dbReference type="ARBA" id="ARBA00005369"/>
    </source>
</evidence>
<dbReference type="HAMAP" id="MF_00090">
    <property type="entry name" value="PIMT"/>
    <property type="match status" value="1"/>
</dbReference>
<reference evidence="9 10" key="1">
    <citation type="submission" date="2020-04" db="EMBL/GenBank/DDBJ databases">
        <title>Paraburkholderia sp. G-4-1-8 isolated from soil.</title>
        <authorList>
            <person name="Dahal R.H."/>
        </authorList>
    </citation>
    <scope>NUCLEOTIDE SEQUENCE [LARGE SCALE GENOMIC DNA]</scope>
    <source>
        <strain evidence="9 10">G-4-1-8</strain>
    </source>
</reference>
<proteinExistence type="inferred from homology"/>